<keyword evidence="3" id="KW-1185">Reference proteome</keyword>
<dbReference type="GO" id="GO:0016747">
    <property type="term" value="F:acyltransferase activity, transferring groups other than amino-acyl groups"/>
    <property type="evidence" value="ECO:0007669"/>
    <property type="project" value="InterPro"/>
</dbReference>
<gene>
    <name evidence="2" type="ORF">Bpfe_028502</name>
</gene>
<dbReference type="InterPro" id="IPR016181">
    <property type="entry name" value="Acyl_CoA_acyltransferase"/>
</dbReference>
<proteinExistence type="predicted"/>
<dbReference type="PROSITE" id="PS51186">
    <property type="entry name" value="GNAT"/>
    <property type="match status" value="1"/>
</dbReference>
<evidence type="ECO:0000313" key="2">
    <source>
        <dbReference type="EMBL" id="KAK0042093.1"/>
    </source>
</evidence>
<dbReference type="Gene3D" id="3.40.630.30">
    <property type="match status" value="1"/>
</dbReference>
<dbReference type="InterPro" id="IPR000182">
    <property type="entry name" value="GNAT_dom"/>
</dbReference>
<sequence>MRHEMLCKLQRIHRSMFGKMQTSQQQHIPASVYSEFRTDGLSKLDTDNNDEIKSNGRIDWNQFRSACALIPVPVKNEHEIFLQHKVENEFTVFRKIAYKVTGRHYDIPQGHCAIIAYSKSPDPSEPAVAIGAISYWIATKETSRSNHHSDHFMNDCFHKISFLFVEKIHQRKGVGRRLVNEAIHEMKNSGINQPIHLEGAKSALKFFKKIGFVSCSKLRRDVAYHHSIFNNCVNMCYAL</sequence>
<dbReference type="EMBL" id="JASAOG010000252">
    <property type="protein sequence ID" value="KAK0042093.1"/>
    <property type="molecule type" value="Genomic_DNA"/>
</dbReference>
<evidence type="ECO:0000259" key="1">
    <source>
        <dbReference type="PROSITE" id="PS51186"/>
    </source>
</evidence>
<dbReference type="AlphaFoldDB" id="A0AAD8EWJ8"/>
<accession>A0AAD8EWJ8</accession>
<reference evidence="2" key="2">
    <citation type="submission" date="2023-04" db="EMBL/GenBank/DDBJ databases">
        <authorList>
            <person name="Bu L."/>
            <person name="Lu L."/>
            <person name="Laidemitt M.R."/>
            <person name="Zhang S.M."/>
            <person name="Mutuku M."/>
            <person name="Mkoji G."/>
            <person name="Steinauer M."/>
            <person name="Loker E.S."/>
        </authorList>
    </citation>
    <scope>NUCLEOTIDE SEQUENCE</scope>
    <source>
        <strain evidence="2">KasaAsao</strain>
        <tissue evidence="2">Whole Snail</tissue>
    </source>
</reference>
<comment type="caution">
    <text evidence="2">The sequence shown here is derived from an EMBL/GenBank/DDBJ whole genome shotgun (WGS) entry which is preliminary data.</text>
</comment>
<feature type="domain" description="N-acetyltransferase" evidence="1">
    <location>
        <begin position="91"/>
        <end position="231"/>
    </location>
</feature>
<reference evidence="2" key="1">
    <citation type="journal article" date="2023" name="PLoS Negl. Trop. Dis.">
        <title>A genome sequence for Biomphalaria pfeifferi, the major vector snail for the human-infecting parasite Schistosoma mansoni.</title>
        <authorList>
            <person name="Bu L."/>
            <person name="Lu L."/>
            <person name="Laidemitt M.R."/>
            <person name="Zhang S.M."/>
            <person name="Mutuku M."/>
            <person name="Mkoji G."/>
            <person name="Steinauer M."/>
            <person name="Loker E.S."/>
        </authorList>
    </citation>
    <scope>NUCLEOTIDE SEQUENCE</scope>
    <source>
        <strain evidence="2">KasaAsao</strain>
    </source>
</reference>
<name>A0AAD8EWJ8_BIOPF</name>
<protein>
    <recommendedName>
        <fullName evidence="1">N-acetyltransferase domain-containing protein</fullName>
    </recommendedName>
</protein>
<dbReference type="Proteomes" id="UP001233172">
    <property type="component" value="Unassembled WGS sequence"/>
</dbReference>
<evidence type="ECO:0000313" key="3">
    <source>
        <dbReference type="Proteomes" id="UP001233172"/>
    </source>
</evidence>
<organism evidence="2 3">
    <name type="scientific">Biomphalaria pfeifferi</name>
    <name type="common">Bloodfluke planorb</name>
    <name type="synonym">Freshwater snail</name>
    <dbReference type="NCBI Taxonomy" id="112525"/>
    <lineage>
        <taxon>Eukaryota</taxon>
        <taxon>Metazoa</taxon>
        <taxon>Spiralia</taxon>
        <taxon>Lophotrochozoa</taxon>
        <taxon>Mollusca</taxon>
        <taxon>Gastropoda</taxon>
        <taxon>Heterobranchia</taxon>
        <taxon>Euthyneura</taxon>
        <taxon>Panpulmonata</taxon>
        <taxon>Hygrophila</taxon>
        <taxon>Lymnaeoidea</taxon>
        <taxon>Planorbidae</taxon>
        <taxon>Biomphalaria</taxon>
    </lineage>
</organism>
<dbReference type="Pfam" id="PF13673">
    <property type="entry name" value="Acetyltransf_10"/>
    <property type="match status" value="1"/>
</dbReference>
<dbReference type="SUPFAM" id="SSF55729">
    <property type="entry name" value="Acyl-CoA N-acyltransferases (Nat)"/>
    <property type="match status" value="1"/>
</dbReference>
<dbReference type="CDD" id="cd04301">
    <property type="entry name" value="NAT_SF"/>
    <property type="match status" value="1"/>
</dbReference>